<dbReference type="PANTHER" id="PTHR31960:SF22">
    <property type="entry name" value="F-BOX PROTEIN PP2-A12"/>
    <property type="match status" value="1"/>
</dbReference>
<dbReference type="InterPro" id="IPR025886">
    <property type="entry name" value="PP2-like"/>
</dbReference>
<dbReference type="InterPro" id="IPR001810">
    <property type="entry name" value="F-box_dom"/>
</dbReference>
<dbReference type="CDD" id="cd22162">
    <property type="entry name" value="F-box_AtSKIP3-like"/>
    <property type="match status" value="1"/>
</dbReference>
<dbReference type="PROSITE" id="PS50181">
    <property type="entry name" value="FBOX"/>
    <property type="match status" value="1"/>
</dbReference>
<dbReference type="AlphaFoldDB" id="A0A0K9PAI4"/>
<dbReference type="Pfam" id="PF14299">
    <property type="entry name" value="PP2"/>
    <property type="match status" value="1"/>
</dbReference>
<evidence type="ECO:0000313" key="3">
    <source>
        <dbReference type="Proteomes" id="UP000036987"/>
    </source>
</evidence>
<dbReference type="OMA" id="NWSHYHA"/>
<protein>
    <submittedName>
        <fullName evidence="2">F-box family protein</fullName>
    </submittedName>
</protein>
<dbReference type="STRING" id="29655.A0A0K9PAI4"/>
<dbReference type="EMBL" id="LFYR01001059">
    <property type="protein sequence ID" value="KMZ65180.1"/>
    <property type="molecule type" value="Genomic_DNA"/>
</dbReference>
<dbReference type="SUPFAM" id="SSF81383">
    <property type="entry name" value="F-box domain"/>
    <property type="match status" value="1"/>
</dbReference>
<evidence type="ECO:0000259" key="1">
    <source>
        <dbReference type="PROSITE" id="PS50181"/>
    </source>
</evidence>
<reference evidence="3" key="1">
    <citation type="journal article" date="2016" name="Nature">
        <title>The genome of the seagrass Zostera marina reveals angiosperm adaptation to the sea.</title>
        <authorList>
            <person name="Olsen J.L."/>
            <person name="Rouze P."/>
            <person name="Verhelst B."/>
            <person name="Lin Y.-C."/>
            <person name="Bayer T."/>
            <person name="Collen J."/>
            <person name="Dattolo E."/>
            <person name="De Paoli E."/>
            <person name="Dittami S."/>
            <person name="Maumus F."/>
            <person name="Michel G."/>
            <person name="Kersting A."/>
            <person name="Lauritano C."/>
            <person name="Lohaus R."/>
            <person name="Toepel M."/>
            <person name="Tonon T."/>
            <person name="Vanneste K."/>
            <person name="Amirebrahimi M."/>
            <person name="Brakel J."/>
            <person name="Bostroem C."/>
            <person name="Chovatia M."/>
            <person name="Grimwood J."/>
            <person name="Jenkins J.W."/>
            <person name="Jueterbock A."/>
            <person name="Mraz A."/>
            <person name="Stam W.T."/>
            <person name="Tice H."/>
            <person name="Bornberg-Bauer E."/>
            <person name="Green P.J."/>
            <person name="Pearson G.A."/>
            <person name="Procaccini G."/>
            <person name="Duarte C.M."/>
            <person name="Schmutz J."/>
            <person name="Reusch T.B.H."/>
            <person name="Van de Peer Y."/>
        </authorList>
    </citation>
    <scope>NUCLEOTIDE SEQUENCE [LARGE SCALE GENOMIC DNA]</scope>
    <source>
        <strain evidence="3">cv. Finnish</strain>
    </source>
</reference>
<name>A0A0K9PAI4_ZOSMR</name>
<proteinExistence type="predicted"/>
<gene>
    <name evidence="2" type="ORF">ZOSMA_331G00070</name>
</gene>
<evidence type="ECO:0000313" key="2">
    <source>
        <dbReference type="EMBL" id="KMZ65180.1"/>
    </source>
</evidence>
<accession>A0A0K9PAI4</accession>
<dbReference type="PANTHER" id="PTHR31960">
    <property type="entry name" value="F-BOX PROTEIN PP2-A15"/>
    <property type="match status" value="1"/>
</dbReference>
<sequence>MGLSVSRMASSEYGKTKKTSLGDLPECCVASILVHLDPTDISRLAGLNKAFSGAANSDSVWTSKLPLNYKYLLDKASMDANNEVEDFKTLTQKEIYAHLCSPKVIDDSTKIFCLEKKKGEVCMLISAKALSITGIDDRRYWNYIPNDNSRFNTVAYLQQTWWFQVDGEIDFCFPAGTYSLFYRVFLGRPSQRFGWRTCDTSHVHGWDKKPVRFELSTSCGQQAIKQCYLLQQENWVHYHVGDFSVEDSNIPTKVKFSMMQIDCTHTKGGLCMDSVLIYPKGYTRPRKPFAI</sequence>
<comment type="caution">
    <text evidence="2">The sequence shown here is derived from an EMBL/GenBank/DDBJ whole genome shotgun (WGS) entry which is preliminary data.</text>
</comment>
<dbReference type="Proteomes" id="UP000036987">
    <property type="component" value="Unassembled WGS sequence"/>
</dbReference>
<feature type="domain" description="F-box" evidence="1">
    <location>
        <begin position="18"/>
        <end position="64"/>
    </location>
</feature>
<keyword evidence="3" id="KW-1185">Reference proteome</keyword>
<dbReference type="OrthoDB" id="9970274at2759"/>
<dbReference type="InterPro" id="IPR036047">
    <property type="entry name" value="F-box-like_dom_sf"/>
</dbReference>
<organism evidence="2 3">
    <name type="scientific">Zostera marina</name>
    <name type="common">Eelgrass</name>
    <dbReference type="NCBI Taxonomy" id="29655"/>
    <lineage>
        <taxon>Eukaryota</taxon>
        <taxon>Viridiplantae</taxon>
        <taxon>Streptophyta</taxon>
        <taxon>Embryophyta</taxon>
        <taxon>Tracheophyta</taxon>
        <taxon>Spermatophyta</taxon>
        <taxon>Magnoliopsida</taxon>
        <taxon>Liliopsida</taxon>
        <taxon>Zosteraceae</taxon>
        <taxon>Zostera</taxon>
    </lineage>
</organism>